<evidence type="ECO:0000313" key="3">
    <source>
        <dbReference type="Proteomes" id="UP000518752"/>
    </source>
</evidence>
<dbReference type="EMBL" id="JAACJN010000309">
    <property type="protein sequence ID" value="KAF5349373.1"/>
    <property type="molecule type" value="Genomic_DNA"/>
</dbReference>
<name>A0A8H5CYG3_9AGAR</name>
<sequence length="102" mass="10289">MSALSSSGSPGKPPAKPLNLVTIRIDLLGPSAHSVSEIAGIPLKTGDNDNGNTPLRGSCSARPTDLVASPSSSSLSVESSEADKAIGIHAFSTAHTVLRAIQ</sequence>
<evidence type="ECO:0000313" key="2">
    <source>
        <dbReference type="EMBL" id="KAF5349373.1"/>
    </source>
</evidence>
<feature type="region of interest" description="Disordered" evidence="1">
    <location>
        <begin position="41"/>
        <end position="79"/>
    </location>
</feature>
<keyword evidence="3" id="KW-1185">Reference proteome</keyword>
<reference evidence="2 3" key="1">
    <citation type="journal article" date="2020" name="ISME J.">
        <title>Uncovering the hidden diversity of litter-decomposition mechanisms in mushroom-forming fungi.</title>
        <authorList>
            <person name="Floudas D."/>
            <person name="Bentzer J."/>
            <person name="Ahren D."/>
            <person name="Johansson T."/>
            <person name="Persson P."/>
            <person name="Tunlid A."/>
        </authorList>
    </citation>
    <scope>NUCLEOTIDE SEQUENCE [LARGE SCALE GENOMIC DNA]</scope>
    <source>
        <strain evidence="2 3">CBS 406.79</strain>
    </source>
</reference>
<comment type="caution">
    <text evidence="2">The sequence shown here is derived from an EMBL/GenBank/DDBJ whole genome shotgun (WGS) entry which is preliminary data.</text>
</comment>
<dbReference type="Proteomes" id="UP000518752">
    <property type="component" value="Unassembled WGS sequence"/>
</dbReference>
<evidence type="ECO:0000256" key="1">
    <source>
        <dbReference type="SAM" id="MobiDB-lite"/>
    </source>
</evidence>
<protein>
    <submittedName>
        <fullName evidence="2">Uncharacterized protein</fullName>
    </submittedName>
</protein>
<organism evidence="2 3">
    <name type="scientific">Collybiopsis confluens</name>
    <dbReference type="NCBI Taxonomy" id="2823264"/>
    <lineage>
        <taxon>Eukaryota</taxon>
        <taxon>Fungi</taxon>
        <taxon>Dikarya</taxon>
        <taxon>Basidiomycota</taxon>
        <taxon>Agaricomycotina</taxon>
        <taxon>Agaricomycetes</taxon>
        <taxon>Agaricomycetidae</taxon>
        <taxon>Agaricales</taxon>
        <taxon>Marasmiineae</taxon>
        <taxon>Omphalotaceae</taxon>
        <taxon>Collybiopsis</taxon>
    </lineage>
</organism>
<proteinExistence type="predicted"/>
<gene>
    <name evidence="2" type="ORF">D9757_014224</name>
</gene>
<feature type="compositionally biased region" description="Low complexity" evidence="1">
    <location>
        <begin position="66"/>
        <end position="79"/>
    </location>
</feature>
<dbReference type="AlphaFoldDB" id="A0A8H5CYG3"/>
<accession>A0A8H5CYG3</accession>